<evidence type="ECO:0000256" key="1">
    <source>
        <dbReference type="ARBA" id="ARBA00023015"/>
    </source>
</evidence>
<keyword evidence="7" id="KW-1185">Reference proteome</keyword>
<comment type="caution">
    <text evidence="6">The sequence shown here is derived from an EMBL/GenBank/DDBJ whole genome shotgun (WGS) entry which is preliminary data.</text>
</comment>
<dbReference type="PROSITE" id="PS50983">
    <property type="entry name" value="FE_B12_PBP"/>
    <property type="match status" value="1"/>
</dbReference>
<dbReference type="Pfam" id="PF12833">
    <property type="entry name" value="HTH_18"/>
    <property type="match status" value="1"/>
</dbReference>
<keyword evidence="1" id="KW-0805">Transcription regulation</keyword>
<evidence type="ECO:0000256" key="3">
    <source>
        <dbReference type="ARBA" id="ARBA00023163"/>
    </source>
</evidence>
<dbReference type="PROSITE" id="PS00041">
    <property type="entry name" value="HTH_ARAC_FAMILY_1"/>
    <property type="match status" value="1"/>
</dbReference>
<dbReference type="Gene3D" id="3.40.50.1980">
    <property type="entry name" value="Nitrogenase molybdenum iron protein domain"/>
    <property type="match status" value="2"/>
</dbReference>
<organism evidence="6 7">
    <name type="scientific">Bacillus norwichensis</name>
    <dbReference type="NCBI Taxonomy" id="2762217"/>
    <lineage>
        <taxon>Bacteria</taxon>
        <taxon>Bacillati</taxon>
        <taxon>Bacillota</taxon>
        <taxon>Bacilli</taxon>
        <taxon>Bacillales</taxon>
        <taxon>Bacillaceae</taxon>
        <taxon>Bacillus</taxon>
    </lineage>
</organism>
<proteinExistence type="predicted"/>
<name>A0ABR8VPN2_9BACI</name>
<evidence type="ECO:0000313" key="7">
    <source>
        <dbReference type="Proteomes" id="UP000648182"/>
    </source>
</evidence>
<dbReference type="Gene3D" id="1.10.10.60">
    <property type="entry name" value="Homeodomain-like"/>
    <property type="match status" value="2"/>
</dbReference>
<dbReference type="PANTHER" id="PTHR43280">
    <property type="entry name" value="ARAC-FAMILY TRANSCRIPTIONAL REGULATOR"/>
    <property type="match status" value="1"/>
</dbReference>
<dbReference type="SMART" id="SM00342">
    <property type="entry name" value="HTH_ARAC"/>
    <property type="match status" value="1"/>
</dbReference>
<keyword evidence="2" id="KW-0238">DNA-binding</keyword>
<dbReference type="SUPFAM" id="SSF53807">
    <property type="entry name" value="Helical backbone' metal receptor"/>
    <property type="match status" value="1"/>
</dbReference>
<keyword evidence="3" id="KW-0804">Transcription</keyword>
<dbReference type="Proteomes" id="UP000648182">
    <property type="component" value="Unassembled WGS sequence"/>
</dbReference>
<dbReference type="PROSITE" id="PS01124">
    <property type="entry name" value="HTH_ARAC_FAMILY_2"/>
    <property type="match status" value="1"/>
</dbReference>
<protein>
    <submittedName>
        <fullName evidence="6">Helix-turn-helix domain-containing protein</fullName>
    </submittedName>
</protein>
<dbReference type="PANTHER" id="PTHR43280:SF10">
    <property type="entry name" value="REGULATORY PROTEIN POCR"/>
    <property type="match status" value="1"/>
</dbReference>
<accession>A0ABR8VPN2</accession>
<dbReference type="Pfam" id="PF01497">
    <property type="entry name" value="Peripla_BP_2"/>
    <property type="match status" value="1"/>
</dbReference>
<feature type="domain" description="HTH araC/xylS-type" evidence="4">
    <location>
        <begin position="151"/>
        <end position="249"/>
    </location>
</feature>
<gene>
    <name evidence="6" type="ORF">H9631_16705</name>
</gene>
<evidence type="ECO:0000256" key="2">
    <source>
        <dbReference type="ARBA" id="ARBA00023125"/>
    </source>
</evidence>
<evidence type="ECO:0000259" key="4">
    <source>
        <dbReference type="PROSITE" id="PS01124"/>
    </source>
</evidence>
<dbReference type="InterPro" id="IPR002491">
    <property type="entry name" value="ABC_transptr_periplasmic_BD"/>
</dbReference>
<sequence>MNIQQHMYAVDDVEVSGKNTIIQHDKAMIMYVAEGEVEVIVDRRPFHLVSDSLLVIQARNQIQINVLNGEYTLVRFQNYHLVEQGSRLVYEMDALRFIHEFIYYQGVTDTVVEALAALEKRNTIYNFQTLLLQINKLYEIYERNGKQHTFEEVVQYVKKYAHTNLTRELVAKRFGYNANYFSESFKKEIGWGFNEFLSHIRLEKAKLLLLSSSQTIQEVARNVGYRDSLYLSRKFRQQVGMAPSNFRDHTRLENIVTLQFTGSLLATGIKPRAFLSAYYNVPDVIRPHVESAISLSSNWLKEGVVWDGKKPDLIIASVHEYPNKAYIRNLEKIAPVVALEWDTYDRIEEVRMIGKLVGREAQAEAWINQYEQKIKEAKYVLKSVLSPKTTVGVYELRNHGRIGIWRSNSRGAYNIYEMLKLKPNPYIKKEILIPDRGKLIEESELPLYAADEMFVVVHCKEQEHRFFSQVWQNLPAMKQQKVHMLRLEDFWSSEGVSLEGQLSIQMEYLLGKRKSDIYL</sequence>
<feature type="domain" description="Fe/B12 periplasmic-binding" evidence="5">
    <location>
        <begin position="254"/>
        <end position="513"/>
    </location>
</feature>
<reference evidence="6 7" key="1">
    <citation type="submission" date="2020-08" db="EMBL/GenBank/DDBJ databases">
        <title>A Genomic Blueprint of the Chicken Gut Microbiome.</title>
        <authorList>
            <person name="Gilroy R."/>
            <person name="Ravi A."/>
            <person name="Getino M."/>
            <person name="Pursley I."/>
            <person name="Horton D.L."/>
            <person name="Alikhan N.-F."/>
            <person name="Baker D."/>
            <person name="Gharbi K."/>
            <person name="Hall N."/>
            <person name="Watson M."/>
            <person name="Adriaenssens E.M."/>
            <person name="Foster-Nyarko E."/>
            <person name="Jarju S."/>
            <person name="Secka A."/>
            <person name="Antonio M."/>
            <person name="Oren A."/>
            <person name="Chaudhuri R."/>
            <person name="La Ragione R.M."/>
            <person name="Hildebrand F."/>
            <person name="Pallen M.J."/>
        </authorList>
    </citation>
    <scope>NUCLEOTIDE SEQUENCE [LARGE SCALE GENOMIC DNA]</scope>
    <source>
        <strain evidence="6 7">Sa1BUA2</strain>
    </source>
</reference>
<dbReference type="InterPro" id="IPR018060">
    <property type="entry name" value="HTH_AraC"/>
</dbReference>
<dbReference type="InterPro" id="IPR009057">
    <property type="entry name" value="Homeodomain-like_sf"/>
</dbReference>
<evidence type="ECO:0000259" key="5">
    <source>
        <dbReference type="PROSITE" id="PS50983"/>
    </source>
</evidence>
<dbReference type="InterPro" id="IPR018062">
    <property type="entry name" value="HTH_AraC-typ_CS"/>
</dbReference>
<dbReference type="EMBL" id="JACSPV010000036">
    <property type="protein sequence ID" value="MBD8006722.1"/>
    <property type="molecule type" value="Genomic_DNA"/>
</dbReference>
<dbReference type="SUPFAM" id="SSF46689">
    <property type="entry name" value="Homeodomain-like"/>
    <property type="match status" value="1"/>
</dbReference>
<evidence type="ECO:0000313" key="6">
    <source>
        <dbReference type="EMBL" id="MBD8006722.1"/>
    </source>
</evidence>
<dbReference type="RefSeq" id="WP_191814821.1">
    <property type="nucleotide sequence ID" value="NZ_JACSPV010000036.1"/>
</dbReference>